<feature type="compositionally biased region" description="Acidic residues" evidence="1">
    <location>
        <begin position="225"/>
        <end position="242"/>
    </location>
</feature>
<feature type="region of interest" description="Disordered" evidence="1">
    <location>
        <begin position="265"/>
        <end position="292"/>
    </location>
</feature>
<dbReference type="InterPro" id="IPR011993">
    <property type="entry name" value="PH-like_dom_sf"/>
</dbReference>
<feature type="region of interest" description="Disordered" evidence="1">
    <location>
        <begin position="57"/>
        <end position="87"/>
    </location>
</feature>
<evidence type="ECO:0000259" key="2">
    <source>
        <dbReference type="PROSITE" id="PS50003"/>
    </source>
</evidence>
<dbReference type="SMART" id="SM00233">
    <property type="entry name" value="PH"/>
    <property type="match status" value="1"/>
</dbReference>
<dbReference type="Gene3D" id="2.30.29.30">
    <property type="entry name" value="Pleckstrin-homology domain (PH domain)/Phosphotyrosine-binding domain (PTB)"/>
    <property type="match status" value="1"/>
</dbReference>
<reference evidence="3" key="1">
    <citation type="submission" date="2021-01" db="EMBL/GenBank/DDBJ databases">
        <authorList>
            <person name="Corre E."/>
            <person name="Pelletier E."/>
            <person name="Niang G."/>
            <person name="Scheremetjew M."/>
            <person name="Finn R."/>
            <person name="Kale V."/>
            <person name="Holt S."/>
            <person name="Cochrane G."/>
            <person name="Meng A."/>
            <person name="Brown T."/>
            <person name="Cohen L."/>
        </authorList>
    </citation>
    <scope>NUCLEOTIDE SEQUENCE</scope>
    <source>
        <strain evidence="3">Isolate 1302-5</strain>
    </source>
</reference>
<protein>
    <recommendedName>
        <fullName evidence="2">PH domain-containing protein</fullName>
    </recommendedName>
</protein>
<name>A0A7S4NAE6_9STRA</name>
<feature type="compositionally biased region" description="Low complexity" evidence="1">
    <location>
        <begin position="282"/>
        <end position="292"/>
    </location>
</feature>
<gene>
    <name evidence="3" type="ORF">OAUR00152_LOCUS34220</name>
</gene>
<proteinExistence type="predicted"/>
<organism evidence="3">
    <name type="scientific">Odontella aurita</name>
    <dbReference type="NCBI Taxonomy" id="265563"/>
    <lineage>
        <taxon>Eukaryota</taxon>
        <taxon>Sar</taxon>
        <taxon>Stramenopiles</taxon>
        <taxon>Ochrophyta</taxon>
        <taxon>Bacillariophyta</taxon>
        <taxon>Mediophyceae</taxon>
        <taxon>Biddulphiophycidae</taxon>
        <taxon>Eupodiscales</taxon>
        <taxon>Odontellaceae</taxon>
        <taxon>Odontella</taxon>
    </lineage>
</organism>
<dbReference type="PANTHER" id="PTHR46361">
    <property type="entry name" value="ELECTRON CARRIER/ PROTEIN DISULFIDE OXIDOREDUCTASE"/>
    <property type="match status" value="1"/>
</dbReference>
<dbReference type="SUPFAM" id="SSF50729">
    <property type="entry name" value="PH domain-like"/>
    <property type="match status" value="1"/>
</dbReference>
<evidence type="ECO:0000313" key="3">
    <source>
        <dbReference type="EMBL" id="CAE2274869.1"/>
    </source>
</evidence>
<dbReference type="InterPro" id="IPR006869">
    <property type="entry name" value="DUF547"/>
</dbReference>
<dbReference type="Pfam" id="PF00169">
    <property type="entry name" value="PH"/>
    <property type="match status" value="1"/>
</dbReference>
<dbReference type="AlphaFoldDB" id="A0A7S4NAE6"/>
<feature type="region of interest" description="Disordered" evidence="1">
    <location>
        <begin position="208"/>
        <end position="242"/>
    </location>
</feature>
<dbReference type="Pfam" id="PF04784">
    <property type="entry name" value="DUF547"/>
    <property type="match status" value="1"/>
</dbReference>
<sequence length="855" mass="96054">MKLGFVSKGLCNVLLKMMTRVISADMHYAFGDDGMEESPHIVFTAWSFFDRLVVTEEGDEPPPMGDPFPESDKAASKRKSSSGPGEWRSGATFSMSFNSMYLDLPTWHLRSLPMMKDIDLRTFWGDSLLRIVIYEKVCNPSESRHLTKENTYFFSIETEFLGVPDKGGRTVKVDDQDTLPWDKTKKRAISRVDSTFFAPVAANDDVLDAESSTANLSERPVSEATEYDEEEEEEESDSDETAFFDAEESQAALLLEDVGLDADADTYGLDTPLTPERPAAKEPPSAADAAAAKSLSPADRFCPGWVEMCAERGKYRKVYAFVVGGGSRTIFRTSSDFTGSFSTAEEAKRVVERTCSPRLSSSEKLRRVMGLTVAKAREPSSKLYRRYRAFIQKQSALDARFLRRPAPSQLNVKVKGETIISGFAARALSEHHWKEEWVVLSDRYVSFFHPSYKRPSFRVSLGGIVGVSKLPLAECPNFPGCHVLSIETTGRRIYLMFFSETESNNWLDGLSQYVTADAQPKPKETNILFDPLSSSFASLTGSSLHDEFLALNNDPTEEFLHKTSMFSCKDRRILNCRKFSFTGIDGTQGVDPCHVVETALREALDPIEDNEVSNLCKFLDSTSDLKTVNVSELTGAERMAFFLNLYHVMATHAYLVLGVPDSSFKWVSYFNMISYQCSDEIFSLSELEHCIIREQTSSPSQFVAKFILPKSRYNFAVHSLVDWRVNFCLNCGSLSNPRSVPIFRADSLLSQMNESTRLYFKETVKVSVDSRKGVVSVTLPRICQWYATDFGRGRSTDVVRQIMKYLSQREQDILSRALAPDGRHFKAGALSITFSSFDYTCRLLTLRGDGVLDEK</sequence>
<dbReference type="EMBL" id="HBKQ01049646">
    <property type="protein sequence ID" value="CAE2274869.1"/>
    <property type="molecule type" value="Transcribed_RNA"/>
</dbReference>
<feature type="domain" description="PH" evidence="2">
    <location>
        <begin position="417"/>
        <end position="515"/>
    </location>
</feature>
<dbReference type="PANTHER" id="PTHR46361:SF3">
    <property type="entry name" value="ELECTRON CARRIER_ PROTEIN DISULFIDE OXIDOREDUCTASE"/>
    <property type="match status" value="1"/>
</dbReference>
<evidence type="ECO:0000256" key="1">
    <source>
        <dbReference type="SAM" id="MobiDB-lite"/>
    </source>
</evidence>
<dbReference type="InterPro" id="IPR013897">
    <property type="entry name" value="Duc1"/>
</dbReference>
<accession>A0A7S4NAE6</accession>
<dbReference type="InterPro" id="IPR001849">
    <property type="entry name" value="PH_domain"/>
</dbReference>
<dbReference type="Pfam" id="PF08588">
    <property type="entry name" value="Duc1"/>
    <property type="match status" value="1"/>
</dbReference>
<dbReference type="PROSITE" id="PS50003">
    <property type="entry name" value="PH_DOMAIN"/>
    <property type="match status" value="1"/>
</dbReference>